<dbReference type="InterPro" id="IPR003599">
    <property type="entry name" value="Ig_sub"/>
</dbReference>
<evidence type="ECO:0000256" key="10">
    <source>
        <dbReference type="ARBA" id="ARBA00022989"/>
    </source>
</evidence>
<dbReference type="InterPro" id="IPR011009">
    <property type="entry name" value="Kinase-like_dom_sf"/>
</dbReference>
<feature type="chain" id="PRO_5041915925" description="receptor protein-tyrosine kinase" evidence="24">
    <location>
        <begin position="27"/>
        <end position="858"/>
    </location>
</feature>
<keyword evidence="20" id="KW-0479">Metal-binding</keyword>
<dbReference type="InterPro" id="IPR008266">
    <property type="entry name" value="Tyr_kinase_AS"/>
</dbReference>
<feature type="binding site" evidence="20">
    <location>
        <position position="645"/>
    </location>
    <ligand>
        <name>Mg(2+)</name>
        <dbReference type="ChEBI" id="CHEBI:18420"/>
    </ligand>
</feature>
<evidence type="ECO:0000256" key="22">
    <source>
        <dbReference type="RuleBase" id="RU000311"/>
    </source>
</evidence>
<keyword evidence="3" id="KW-1003">Cell membrane</keyword>
<dbReference type="PROSITE" id="PS00240">
    <property type="entry name" value="RECEPTOR_TYR_KIN_III"/>
    <property type="match status" value="1"/>
</dbReference>
<evidence type="ECO:0000313" key="27">
    <source>
        <dbReference type="EMBL" id="KAK1806526.1"/>
    </source>
</evidence>
<evidence type="ECO:0000256" key="12">
    <source>
        <dbReference type="ARBA" id="ARBA00023137"/>
    </source>
</evidence>
<comment type="subcellular location">
    <subcellularLocation>
        <location evidence="1">Cell membrane</location>
        <topology evidence="1">Single-pass type I membrane protein</topology>
    </subcellularLocation>
    <subcellularLocation>
        <location evidence="22">Membrane</location>
        <topology evidence="22">Single-pass type I membrane protein</topology>
    </subcellularLocation>
</comment>
<accession>A0AAD8ZWL6</accession>
<keyword evidence="12" id="KW-0829">Tyrosine-protein kinase</keyword>
<dbReference type="GO" id="GO:0005524">
    <property type="term" value="F:ATP binding"/>
    <property type="evidence" value="ECO:0007669"/>
    <property type="project" value="UniProtKB-UniRule"/>
</dbReference>
<dbReference type="InterPro" id="IPR001824">
    <property type="entry name" value="Tyr_kinase_rcpt_3_CS"/>
</dbReference>
<dbReference type="InterPro" id="IPR036179">
    <property type="entry name" value="Ig-like_dom_sf"/>
</dbReference>
<evidence type="ECO:0000256" key="23">
    <source>
        <dbReference type="SAM" id="MobiDB-lite"/>
    </source>
</evidence>
<keyword evidence="13" id="KW-1015">Disulfide bond</keyword>
<dbReference type="PROSITE" id="PS00107">
    <property type="entry name" value="PROTEIN_KINASE_ATP"/>
    <property type="match status" value="1"/>
</dbReference>
<dbReference type="InterPro" id="IPR007110">
    <property type="entry name" value="Ig-like_dom"/>
</dbReference>
<dbReference type="GO" id="GO:0030183">
    <property type="term" value="P:B cell differentiation"/>
    <property type="evidence" value="ECO:0007669"/>
    <property type="project" value="TreeGrafter"/>
</dbReference>
<evidence type="ECO:0000256" key="11">
    <source>
        <dbReference type="ARBA" id="ARBA00023136"/>
    </source>
</evidence>
<feature type="signal peptide" evidence="24">
    <location>
        <begin position="1"/>
        <end position="26"/>
    </location>
</feature>
<sequence length="858" mass="97690">MPLRKNPILVEVVLLLHWGALDYCIGLHHGDVRNESLDHLPCDSNETEEKTEEKEMSASKLDCYADAFSNTKCCATNSEGEECSQIYHYLLQAPMIEIEAHRILLRQGQSLVLRCAINDRDDQLKWYYNNFTELKGVKLVHYSYLMEFYSINSVSVSDSGEYICKSKKGQKKATQVQVLAEVLSYPKAQCQWITPNGSKVECYESHYLWGTSTFKLCNPEPGQYQIQLRADENAVTRNMSLCVTEIPKFKLLQDEDHVICMTKSALPLSLYWMTCPLHTNYTNDAMWKKIHMDLEAYPNSEQFCQKRIVISLLASRVNNHFVKCCLSNDAGSYCSGQITVKLLSQHYITILLVCGFVSLLICVGLHHFTHRKKPGYESQLQMVQVVGPSDNDYIYIDFRDFKYDQKWEFPRENLELGKELGSGAFGMVKQATAYGISKPGVSVQVAVKMLKDKHQTVEKEALMSELKMLTHIGQHINIVNLLGACTGSVILTRQFDLTGPVYLIFQYCCHGDLLNYLKSSREHFNKSLMDAILKDRLSSLYHNYPKKRNPSEFVQAENESYMHMTLVNKEQESLLPLSCSTDVTGGIFESEDEEDLQTFTLGDLLSFSYQVAKGMEFLSNKNCIHRDLAARNVLVAQARVVKIGDFGLARDIENDSSYVVRGNVSTLIIKCGNLDTIQWHKFGCFGFARLPVKWMAPESIFKGIYTTQSDVWAYGVLLWEIFSLGVTPYPGMKVDNSFYTMIESGFQMERPFYASEAVYGVMRQCWALQPKDRPCFSKMVAFMETQLADIEEQVHNGCLYYNVRGQQNSSIYQNAPVISEPAGNTEEKKAYQLSEKDSSCKTEMTGEDAITEKLDQET</sequence>
<dbReference type="Gene3D" id="1.10.510.10">
    <property type="entry name" value="Transferase(Phosphotransferase) domain 1"/>
    <property type="match status" value="1"/>
</dbReference>
<feature type="compositionally biased region" description="Basic and acidic residues" evidence="23">
    <location>
        <begin position="825"/>
        <end position="840"/>
    </location>
</feature>
<dbReference type="FunFam" id="1.10.510.10:FF:001927">
    <property type="entry name" value="Receptor protein-tyrosine kinase"/>
    <property type="match status" value="1"/>
</dbReference>
<comment type="caution">
    <text evidence="27">The sequence shown here is derived from an EMBL/GenBank/DDBJ whole genome shotgun (WGS) entry which is preliminary data.</text>
</comment>
<dbReference type="SUPFAM" id="SSF48726">
    <property type="entry name" value="Immunoglobulin"/>
    <property type="match status" value="1"/>
</dbReference>
<comment type="similarity">
    <text evidence="22">Belongs to the protein kinase superfamily. Tyr protein kinase family. CSF-1/PDGF receptor subfamily.</text>
</comment>
<feature type="binding site" evidence="19">
    <location>
        <begin position="421"/>
        <end position="428"/>
    </location>
    <ligand>
        <name>ATP</name>
        <dbReference type="ChEBI" id="CHEBI:30616"/>
    </ligand>
</feature>
<evidence type="ECO:0000256" key="13">
    <source>
        <dbReference type="ARBA" id="ARBA00023157"/>
    </source>
</evidence>
<dbReference type="InterPro" id="IPR017441">
    <property type="entry name" value="Protein_kinase_ATP_BS"/>
</dbReference>
<evidence type="ECO:0000256" key="16">
    <source>
        <dbReference type="ARBA" id="ARBA00023319"/>
    </source>
</evidence>
<evidence type="ECO:0000256" key="20">
    <source>
        <dbReference type="PIRSR" id="PIRSR000615-3"/>
    </source>
</evidence>
<dbReference type="InterPro" id="IPR001245">
    <property type="entry name" value="Ser-Thr/Tyr_kinase_cat_dom"/>
</dbReference>
<evidence type="ECO:0000256" key="4">
    <source>
        <dbReference type="ARBA" id="ARBA00022553"/>
    </source>
</evidence>
<evidence type="ECO:0000256" key="14">
    <source>
        <dbReference type="ARBA" id="ARBA00023170"/>
    </source>
</evidence>
<dbReference type="SUPFAM" id="SSF56112">
    <property type="entry name" value="Protein kinase-like (PK-like)"/>
    <property type="match status" value="1"/>
</dbReference>
<dbReference type="GO" id="GO:0046872">
    <property type="term" value="F:metal ion binding"/>
    <property type="evidence" value="ECO:0007669"/>
    <property type="project" value="UniProtKB-KW"/>
</dbReference>
<dbReference type="InterPro" id="IPR050122">
    <property type="entry name" value="RTK"/>
</dbReference>
<keyword evidence="10" id="KW-1133">Transmembrane helix</keyword>
<keyword evidence="4" id="KW-0597">Phosphoprotein</keyword>
<keyword evidence="20" id="KW-0460">Magnesium</keyword>
<dbReference type="GO" id="GO:0007169">
    <property type="term" value="P:cell surface receptor protein tyrosine kinase signaling pathway"/>
    <property type="evidence" value="ECO:0007669"/>
    <property type="project" value="InterPro"/>
</dbReference>
<evidence type="ECO:0000256" key="17">
    <source>
        <dbReference type="ARBA" id="ARBA00051243"/>
    </source>
</evidence>
<dbReference type="InterPro" id="IPR013783">
    <property type="entry name" value="Ig-like_fold"/>
</dbReference>
<dbReference type="AlphaFoldDB" id="A0AAD8ZWL6"/>
<keyword evidence="6 22" id="KW-0812">Transmembrane</keyword>
<dbReference type="Pfam" id="PF07714">
    <property type="entry name" value="PK_Tyr_Ser-Thr"/>
    <property type="match status" value="2"/>
</dbReference>
<dbReference type="GO" id="GO:0005886">
    <property type="term" value="C:plasma membrane"/>
    <property type="evidence" value="ECO:0007669"/>
    <property type="project" value="UniProtKB-SubCell"/>
</dbReference>
<evidence type="ECO:0000259" key="25">
    <source>
        <dbReference type="PROSITE" id="PS50011"/>
    </source>
</evidence>
<proteinExistence type="inferred from homology"/>
<keyword evidence="8" id="KW-0418">Kinase</keyword>
<organism evidence="27 28">
    <name type="scientific">Electrophorus voltai</name>
    <dbReference type="NCBI Taxonomy" id="2609070"/>
    <lineage>
        <taxon>Eukaryota</taxon>
        <taxon>Metazoa</taxon>
        <taxon>Chordata</taxon>
        <taxon>Craniata</taxon>
        <taxon>Vertebrata</taxon>
        <taxon>Euteleostomi</taxon>
        <taxon>Actinopterygii</taxon>
        <taxon>Neopterygii</taxon>
        <taxon>Teleostei</taxon>
        <taxon>Ostariophysi</taxon>
        <taxon>Gymnotiformes</taxon>
        <taxon>Gymnotoidei</taxon>
        <taxon>Gymnotidae</taxon>
        <taxon>Electrophorus</taxon>
    </lineage>
</organism>
<dbReference type="SMART" id="SM00219">
    <property type="entry name" value="TyrKc"/>
    <property type="match status" value="1"/>
</dbReference>
<dbReference type="GO" id="GO:0004714">
    <property type="term" value="F:transmembrane receptor protein tyrosine kinase activity"/>
    <property type="evidence" value="ECO:0007669"/>
    <property type="project" value="UniProtKB-EC"/>
</dbReference>
<feature type="binding site" evidence="20">
    <location>
        <position position="632"/>
    </location>
    <ligand>
        <name>Mg(2+)</name>
        <dbReference type="ChEBI" id="CHEBI:18420"/>
    </ligand>
</feature>
<dbReference type="EC" id="2.7.10.1" evidence="2"/>
<dbReference type="GO" id="GO:0019221">
    <property type="term" value="P:cytokine-mediated signaling pathway"/>
    <property type="evidence" value="ECO:0007669"/>
    <property type="project" value="TreeGrafter"/>
</dbReference>
<dbReference type="InterPro" id="IPR020635">
    <property type="entry name" value="Tyr_kinase_cat_dom"/>
</dbReference>
<evidence type="ECO:0000256" key="21">
    <source>
        <dbReference type="PROSITE-ProRule" id="PRU10141"/>
    </source>
</evidence>
<dbReference type="SMART" id="SM00409">
    <property type="entry name" value="IG"/>
    <property type="match status" value="1"/>
</dbReference>
<evidence type="ECO:0000256" key="24">
    <source>
        <dbReference type="SAM" id="SignalP"/>
    </source>
</evidence>
<keyword evidence="7 19" id="KW-0547">Nucleotide-binding</keyword>
<gene>
    <name evidence="27" type="ORF">P4O66_005037</name>
</gene>
<feature type="domain" description="Protein kinase" evidence="25">
    <location>
        <begin position="414"/>
        <end position="787"/>
    </location>
</feature>
<evidence type="ECO:0000256" key="2">
    <source>
        <dbReference type="ARBA" id="ARBA00011902"/>
    </source>
</evidence>
<dbReference type="PIRSF" id="PIRSF000615">
    <property type="entry name" value="TyrPK_CSF1-R"/>
    <property type="match status" value="1"/>
</dbReference>
<dbReference type="EMBL" id="JAROKS010000001">
    <property type="protein sequence ID" value="KAK1806526.1"/>
    <property type="molecule type" value="Genomic_DNA"/>
</dbReference>
<feature type="domain" description="Ig-like" evidence="26">
    <location>
        <begin position="94"/>
        <end position="180"/>
    </location>
</feature>
<evidence type="ECO:0000259" key="26">
    <source>
        <dbReference type="PROSITE" id="PS50835"/>
    </source>
</evidence>
<evidence type="ECO:0000256" key="9">
    <source>
        <dbReference type="ARBA" id="ARBA00022840"/>
    </source>
</evidence>
<evidence type="ECO:0000256" key="8">
    <source>
        <dbReference type="ARBA" id="ARBA00022777"/>
    </source>
</evidence>
<evidence type="ECO:0000313" key="28">
    <source>
        <dbReference type="Proteomes" id="UP001239994"/>
    </source>
</evidence>
<dbReference type="GO" id="GO:0019838">
    <property type="term" value="F:growth factor binding"/>
    <property type="evidence" value="ECO:0007669"/>
    <property type="project" value="TreeGrafter"/>
</dbReference>
<feature type="binding site" evidence="20">
    <location>
        <position position="393"/>
    </location>
    <ligand>
        <name>Mg(2+)</name>
        <dbReference type="ChEBI" id="CHEBI:18420"/>
    </ligand>
</feature>
<dbReference type="PROSITE" id="PS50011">
    <property type="entry name" value="PROTEIN_KINASE_DOM"/>
    <property type="match status" value="1"/>
</dbReference>
<evidence type="ECO:0000256" key="3">
    <source>
        <dbReference type="ARBA" id="ARBA00022475"/>
    </source>
</evidence>
<keyword evidence="11" id="KW-0472">Membrane</keyword>
<evidence type="ECO:0000256" key="19">
    <source>
        <dbReference type="PIRSR" id="PIRSR000615-2"/>
    </source>
</evidence>
<dbReference type="PROSITE" id="PS00109">
    <property type="entry name" value="PROTEIN_KINASE_TYR"/>
    <property type="match status" value="1"/>
</dbReference>
<keyword evidence="5" id="KW-0808">Transferase</keyword>
<dbReference type="Gene3D" id="2.60.40.10">
    <property type="entry name" value="Immunoglobulins"/>
    <property type="match status" value="1"/>
</dbReference>
<feature type="binding site" evidence="19">
    <location>
        <position position="631"/>
    </location>
    <ligand>
        <name>ATP</name>
        <dbReference type="ChEBI" id="CHEBI:30616"/>
    </ligand>
</feature>
<feature type="active site" description="Proton acceptor" evidence="18">
    <location>
        <position position="627"/>
    </location>
</feature>
<dbReference type="FunFam" id="3.30.200.20:FF:000366">
    <property type="entry name" value="receptor-type tyrosine-protein kinase FLT3"/>
    <property type="match status" value="1"/>
</dbReference>
<evidence type="ECO:0000256" key="15">
    <source>
        <dbReference type="ARBA" id="ARBA00023180"/>
    </source>
</evidence>
<evidence type="ECO:0000256" key="5">
    <source>
        <dbReference type="ARBA" id="ARBA00022679"/>
    </source>
</evidence>
<keyword evidence="24" id="KW-0732">Signal</keyword>
<evidence type="ECO:0000256" key="1">
    <source>
        <dbReference type="ARBA" id="ARBA00004251"/>
    </source>
</evidence>
<reference evidence="27" key="1">
    <citation type="submission" date="2023-03" db="EMBL/GenBank/DDBJ databases">
        <title>Electrophorus voltai genome.</title>
        <authorList>
            <person name="Bian C."/>
        </authorList>
    </citation>
    <scope>NUCLEOTIDE SEQUENCE</scope>
    <source>
        <strain evidence="27">CB-2022</strain>
        <tissue evidence="27">Muscle</tissue>
    </source>
</reference>
<dbReference type="Gene3D" id="3.30.200.20">
    <property type="entry name" value="Phosphorylase Kinase, domain 1"/>
    <property type="match status" value="1"/>
</dbReference>
<evidence type="ECO:0000256" key="18">
    <source>
        <dbReference type="PIRSR" id="PIRSR000615-1"/>
    </source>
</evidence>
<feature type="binding site" evidence="19 21">
    <location>
        <position position="448"/>
    </location>
    <ligand>
        <name>ATP</name>
        <dbReference type="ChEBI" id="CHEBI:30616"/>
    </ligand>
</feature>
<dbReference type="GO" id="GO:0043235">
    <property type="term" value="C:receptor complex"/>
    <property type="evidence" value="ECO:0007669"/>
    <property type="project" value="TreeGrafter"/>
</dbReference>
<dbReference type="PANTHER" id="PTHR24416">
    <property type="entry name" value="TYROSINE-PROTEIN KINASE RECEPTOR"/>
    <property type="match status" value="1"/>
</dbReference>
<keyword evidence="16 22" id="KW-0393">Immunoglobulin domain</keyword>
<dbReference type="PANTHER" id="PTHR24416:SF356">
    <property type="entry name" value="RECEPTOR-TYPE TYROSINE-PROTEIN KINASE FLT3"/>
    <property type="match status" value="1"/>
</dbReference>
<protein>
    <recommendedName>
        <fullName evidence="2">receptor protein-tyrosine kinase</fullName>
        <ecNumber evidence="2">2.7.10.1</ecNumber>
    </recommendedName>
</protein>
<dbReference type="PROSITE" id="PS50835">
    <property type="entry name" value="IG_LIKE"/>
    <property type="match status" value="1"/>
</dbReference>
<keyword evidence="14 22" id="KW-0675">Receptor</keyword>
<dbReference type="Proteomes" id="UP001239994">
    <property type="component" value="Unassembled WGS sequence"/>
</dbReference>
<feature type="region of interest" description="Disordered" evidence="23">
    <location>
        <begin position="823"/>
        <end position="858"/>
    </location>
</feature>
<dbReference type="InterPro" id="IPR000719">
    <property type="entry name" value="Prot_kinase_dom"/>
</dbReference>
<name>A0AAD8ZWL6_9TELE</name>
<keyword evidence="28" id="KW-1185">Reference proteome</keyword>
<comment type="catalytic activity">
    <reaction evidence="17">
        <text>L-tyrosyl-[protein] + ATP = O-phospho-L-tyrosyl-[protein] + ADP + H(+)</text>
        <dbReference type="Rhea" id="RHEA:10596"/>
        <dbReference type="Rhea" id="RHEA-COMP:10136"/>
        <dbReference type="Rhea" id="RHEA-COMP:20101"/>
        <dbReference type="ChEBI" id="CHEBI:15378"/>
        <dbReference type="ChEBI" id="CHEBI:30616"/>
        <dbReference type="ChEBI" id="CHEBI:46858"/>
        <dbReference type="ChEBI" id="CHEBI:61978"/>
        <dbReference type="ChEBI" id="CHEBI:456216"/>
        <dbReference type="EC" id="2.7.10.1"/>
    </reaction>
</comment>
<evidence type="ECO:0000256" key="6">
    <source>
        <dbReference type="ARBA" id="ARBA00022692"/>
    </source>
</evidence>
<evidence type="ECO:0000256" key="7">
    <source>
        <dbReference type="ARBA" id="ARBA00022741"/>
    </source>
</evidence>
<keyword evidence="9 19" id="KW-0067">ATP-binding</keyword>
<keyword evidence="15" id="KW-0325">Glycoprotein</keyword>